<dbReference type="GeneID" id="95983801"/>
<comment type="similarity">
    <text evidence="2">Belongs to the major facilitator superfamily. Monocarboxylate porter (TC 2.A.1.13) family.</text>
</comment>
<evidence type="ECO:0000256" key="1">
    <source>
        <dbReference type="ARBA" id="ARBA00004141"/>
    </source>
</evidence>
<keyword evidence="4" id="KW-0472">Membrane</keyword>
<feature type="transmembrane region" description="Helical" evidence="4">
    <location>
        <begin position="406"/>
        <end position="428"/>
    </location>
</feature>
<keyword evidence="4" id="KW-1133">Transmembrane helix</keyword>
<dbReference type="InterPro" id="IPR050327">
    <property type="entry name" value="Proton-linked_MCT"/>
</dbReference>
<comment type="subcellular location">
    <subcellularLocation>
        <location evidence="1">Membrane</location>
        <topology evidence="1">Multi-pass membrane protein</topology>
    </subcellularLocation>
</comment>
<dbReference type="Pfam" id="PF07690">
    <property type="entry name" value="MFS_1"/>
    <property type="match status" value="1"/>
</dbReference>
<feature type="transmembrane region" description="Helical" evidence="4">
    <location>
        <begin position="241"/>
        <end position="264"/>
    </location>
</feature>
<keyword evidence="4" id="KW-0812">Transmembrane</keyword>
<dbReference type="Proteomes" id="UP001565368">
    <property type="component" value="Unassembled WGS sequence"/>
</dbReference>
<protein>
    <recommendedName>
        <fullName evidence="5">Major facilitator superfamily (MFS) profile domain-containing protein</fullName>
    </recommendedName>
</protein>
<dbReference type="InterPro" id="IPR020846">
    <property type="entry name" value="MFS_dom"/>
</dbReference>
<keyword evidence="7" id="KW-1185">Reference proteome</keyword>
<feature type="transmembrane region" description="Helical" evidence="4">
    <location>
        <begin position="284"/>
        <end position="306"/>
    </location>
</feature>
<feature type="region of interest" description="Disordered" evidence="3">
    <location>
        <begin position="1"/>
        <end position="45"/>
    </location>
</feature>
<dbReference type="EMBL" id="JBBXJM010000002">
    <property type="protein sequence ID" value="KAL1411791.1"/>
    <property type="molecule type" value="Genomic_DNA"/>
</dbReference>
<evidence type="ECO:0000313" key="7">
    <source>
        <dbReference type="Proteomes" id="UP001565368"/>
    </source>
</evidence>
<proteinExistence type="inferred from homology"/>
<dbReference type="SUPFAM" id="SSF103473">
    <property type="entry name" value="MFS general substrate transporter"/>
    <property type="match status" value="1"/>
</dbReference>
<dbReference type="RefSeq" id="XP_069211735.1">
    <property type="nucleotide sequence ID" value="XM_069351349.1"/>
</dbReference>
<feature type="compositionally biased region" description="Polar residues" evidence="3">
    <location>
        <begin position="1"/>
        <end position="16"/>
    </location>
</feature>
<name>A0ABR3QAP1_9TREE</name>
<evidence type="ECO:0000256" key="4">
    <source>
        <dbReference type="SAM" id="Phobius"/>
    </source>
</evidence>
<feature type="domain" description="Major facilitator superfamily (MFS) profile" evidence="5">
    <location>
        <begin position="82"/>
        <end position="431"/>
    </location>
</feature>
<feature type="compositionally biased region" description="Low complexity" evidence="3">
    <location>
        <begin position="57"/>
        <end position="66"/>
    </location>
</feature>
<feature type="transmembrane region" description="Helical" evidence="4">
    <location>
        <begin position="346"/>
        <end position="365"/>
    </location>
</feature>
<feature type="transmembrane region" description="Helical" evidence="4">
    <location>
        <begin position="210"/>
        <end position="229"/>
    </location>
</feature>
<evidence type="ECO:0000256" key="3">
    <source>
        <dbReference type="SAM" id="MobiDB-lite"/>
    </source>
</evidence>
<feature type="transmembrane region" description="Helical" evidence="4">
    <location>
        <begin position="82"/>
        <end position="102"/>
    </location>
</feature>
<reference evidence="6 7" key="1">
    <citation type="submission" date="2023-08" db="EMBL/GenBank/DDBJ databases">
        <title>Annotated Genome Sequence of Vanrija albida AlHP1.</title>
        <authorList>
            <person name="Herzog R."/>
        </authorList>
    </citation>
    <scope>NUCLEOTIDE SEQUENCE [LARGE SCALE GENOMIC DNA]</scope>
    <source>
        <strain evidence="6 7">AlHP1</strain>
    </source>
</reference>
<feature type="transmembrane region" description="Helical" evidence="4">
    <location>
        <begin position="377"/>
        <end position="400"/>
    </location>
</feature>
<dbReference type="PANTHER" id="PTHR11360">
    <property type="entry name" value="MONOCARBOXYLATE TRANSPORTER"/>
    <property type="match status" value="1"/>
</dbReference>
<sequence length="431" mass="45131">MAATAATENTPSSAPSVPTDIGFSDDVKQTPLAAEGLHGDSHAALENEKGVGAGAVDESAGAAAAHADPEDHGPPPDGGLQAWSVVASSVLLLFAVFGFMNANGQLQAYWLANQLKAYSKSDVAWQGSIQTLVEFGLAIFTGRYFDVHGARALTIGGLLGTAAALCGMAFSYKYYQLLLSNILFGIAASCVYAPANAVAAHWFLMRRSTALAIIIGGGGLGGVIYPIMIERLFNVTSYRNTMLIIMGLNILLMLPSVFFMKARLPPRTPPPFSDMKKPWKDVRYTFLVVGAMMYGMNILSPFFHALPYAASNNVPERIGEYAIAMAGAGSVVGRLVSGVLADRVGVWYVFGSIGFTTAVVLFAFWTPPGIGTAPTVIGLVTYGWVSGSWFALVGSATASISPVEEVGMRIGMLISCLSVPSLIGPVVAGGG</sequence>
<dbReference type="PANTHER" id="PTHR11360:SF177">
    <property type="entry name" value="RIBOFLAVIN TRANSPORTER MCH5"/>
    <property type="match status" value="1"/>
</dbReference>
<feature type="transmembrane region" description="Helical" evidence="4">
    <location>
        <begin position="318"/>
        <end position="340"/>
    </location>
</feature>
<dbReference type="InterPro" id="IPR036259">
    <property type="entry name" value="MFS_trans_sf"/>
</dbReference>
<gene>
    <name evidence="6" type="ORF">Q8F55_002758</name>
</gene>
<feature type="region of interest" description="Disordered" evidence="3">
    <location>
        <begin position="57"/>
        <end position="79"/>
    </location>
</feature>
<organism evidence="6 7">
    <name type="scientific">Vanrija albida</name>
    <dbReference type="NCBI Taxonomy" id="181172"/>
    <lineage>
        <taxon>Eukaryota</taxon>
        <taxon>Fungi</taxon>
        <taxon>Dikarya</taxon>
        <taxon>Basidiomycota</taxon>
        <taxon>Agaricomycotina</taxon>
        <taxon>Tremellomycetes</taxon>
        <taxon>Trichosporonales</taxon>
        <taxon>Trichosporonaceae</taxon>
        <taxon>Vanrija</taxon>
    </lineage>
</organism>
<evidence type="ECO:0000256" key="2">
    <source>
        <dbReference type="ARBA" id="ARBA00006727"/>
    </source>
</evidence>
<accession>A0ABR3QAP1</accession>
<comment type="caution">
    <text evidence="6">The sequence shown here is derived from an EMBL/GenBank/DDBJ whole genome shotgun (WGS) entry which is preliminary data.</text>
</comment>
<evidence type="ECO:0000259" key="5">
    <source>
        <dbReference type="PROSITE" id="PS50850"/>
    </source>
</evidence>
<evidence type="ECO:0000313" key="6">
    <source>
        <dbReference type="EMBL" id="KAL1411791.1"/>
    </source>
</evidence>
<dbReference type="Gene3D" id="1.20.1250.20">
    <property type="entry name" value="MFS general substrate transporter like domains"/>
    <property type="match status" value="1"/>
</dbReference>
<feature type="transmembrane region" description="Helical" evidence="4">
    <location>
        <begin position="151"/>
        <end position="170"/>
    </location>
</feature>
<dbReference type="PROSITE" id="PS50850">
    <property type="entry name" value="MFS"/>
    <property type="match status" value="1"/>
</dbReference>
<dbReference type="InterPro" id="IPR011701">
    <property type="entry name" value="MFS"/>
</dbReference>
<feature type="transmembrane region" description="Helical" evidence="4">
    <location>
        <begin position="182"/>
        <end position="204"/>
    </location>
</feature>